<organism evidence="7 8">
    <name type="scientific">Solimonas fluminis</name>
    <dbReference type="NCBI Taxonomy" id="2086571"/>
    <lineage>
        <taxon>Bacteria</taxon>
        <taxon>Pseudomonadati</taxon>
        <taxon>Pseudomonadota</taxon>
        <taxon>Gammaproteobacteria</taxon>
        <taxon>Nevskiales</taxon>
        <taxon>Nevskiaceae</taxon>
        <taxon>Solimonas</taxon>
    </lineage>
</organism>
<keyword evidence="1" id="KW-0547">Nucleotide-binding</keyword>
<dbReference type="PANTHER" id="PTHR11070:SF2">
    <property type="entry name" value="ATP-DEPENDENT DNA HELICASE SRS2"/>
    <property type="match status" value="1"/>
</dbReference>
<reference evidence="7 8" key="1">
    <citation type="submission" date="2018-02" db="EMBL/GenBank/DDBJ databases">
        <title>Genome sequencing of Solimonas sp. HR-BB.</title>
        <authorList>
            <person name="Lee Y."/>
            <person name="Jeon C.O."/>
        </authorList>
    </citation>
    <scope>NUCLEOTIDE SEQUENCE [LARGE SCALE GENOMIC DNA]</scope>
    <source>
        <strain evidence="7 8">HR-BB</strain>
    </source>
</reference>
<dbReference type="EMBL" id="PSNW01000010">
    <property type="protein sequence ID" value="PPE72821.1"/>
    <property type="molecule type" value="Genomic_DNA"/>
</dbReference>
<sequence length="475" mass="51208">MLAAQLLDVPRGSITAPAGCGKTQLIADMLKYQAPGKPALVLTHTNAGRAALEIRIKKAGVPGGAARVSTIDSWAIGLARKFPRRCGLPLQVVNVENPRTDYVTIRNAVATMLAAGHLDDALKATYSRLLVDEYQDCGLEQHAIVTAVAKSLKTIVLGDPLQAIFRFGGPIVDWIQHVHTAFPPVAELDTPWRWINAGTEQLGQWLLSLRPALVARQPIDFRTAPAEVTWVPLSGDSNHMHQQRMAAAQTRADARDACVLVIGEAANPRGQRLIASGTPGAVTVEAVDLRDLTQFGRDFDPADQNSATTLVKFAADMMTNLSQAELLRRVGSHLTGRAKTKPTILEQAVLDYAAAPSFGSAASTLRRLADGPRVRIFRPEAFRPCVAAMDAAHQGRLSFYEAVVRARERNRFLGRAVRGRSVGSTLLLKGLEADVSVVLYPEGMDGPHLYVALTRGARRLVVCSRSPVITPAVAS</sequence>
<evidence type="ECO:0000313" key="7">
    <source>
        <dbReference type="EMBL" id="PPE72821.1"/>
    </source>
</evidence>
<evidence type="ECO:0000313" key="8">
    <source>
        <dbReference type="Proteomes" id="UP000238220"/>
    </source>
</evidence>
<dbReference type="RefSeq" id="WP_104231631.1">
    <property type="nucleotide sequence ID" value="NZ_PSNW01000010.1"/>
</dbReference>
<dbReference type="Pfam" id="PF00580">
    <property type="entry name" value="UvrD-helicase"/>
    <property type="match status" value="1"/>
</dbReference>
<dbReference type="InterPro" id="IPR014016">
    <property type="entry name" value="UvrD-like_ATP-bd"/>
</dbReference>
<dbReference type="AlphaFoldDB" id="A0A2S5TCU8"/>
<evidence type="ECO:0000256" key="4">
    <source>
        <dbReference type="ARBA" id="ARBA00022840"/>
    </source>
</evidence>
<dbReference type="GO" id="GO:0000725">
    <property type="term" value="P:recombinational repair"/>
    <property type="evidence" value="ECO:0007669"/>
    <property type="project" value="TreeGrafter"/>
</dbReference>
<accession>A0A2S5TCU8</accession>
<evidence type="ECO:0000256" key="2">
    <source>
        <dbReference type="ARBA" id="ARBA00022801"/>
    </source>
</evidence>
<keyword evidence="3 7" id="KW-0347">Helicase</keyword>
<evidence type="ECO:0000256" key="3">
    <source>
        <dbReference type="ARBA" id="ARBA00022806"/>
    </source>
</evidence>
<dbReference type="SUPFAM" id="SSF52540">
    <property type="entry name" value="P-loop containing nucleoside triphosphate hydrolases"/>
    <property type="match status" value="1"/>
</dbReference>
<dbReference type="InterPro" id="IPR000212">
    <property type="entry name" value="DNA_helicase_UvrD/REP"/>
</dbReference>
<keyword evidence="8" id="KW-1185">Reference proteome</keyword>
<dbReference type="GO" id="GO:0003677">
    <property type="term" value="F:DNA binding"/>
    <property type="evidence" value="ECO:0007669"/>
    <property type="project" value="InterPro"/>
</dbReference>
<keyword evidence="4" id="KW-0067">ATP-binding</keyword>
<evidence type="ECO:0000259" key="6">
    <source>
        <dbReference type="Pfam" id="PF00580"/>
    </source>
</evidence>
<dbReference type="OrthoDB" id="7211215at2"/>
<feature type="domain" description="UvrD-like helicase ATP-binding" evidence="6">
    <location>
        <begin position="101"/>
        <end position="180"/>
    </location>
</feature>
<dbReference type="GO" id="GO:0016787">
    <property type="term" value="F:hydrolase activity"/>
    <property type="evidence" value="ECO:0007669"/>
    <property type="project" value="UniProtKB-KW"/>
</dbReference>
<dbReference type="Proteomes" id="UP000238220">
    <property type="component" value="Unassembled WGS sequence"/>
</dbReference>
<proteinExistence type="predicted"/>
<dbReference type="InterPro" id="IPR027417">
    <property type="entry name" value="P-loop_NTPase"/>
</dbReference>
<dbReference type="GO" id="GO:0043138">
    <property type="term" value="F:3'-5' DNA helicase activity"/>
    <property type="evidence" value="ECO:0007669"/>
    <property type="project" value="TreeGrafter"/>
</dbReference>
<name>A0A2S5TCU8_9GAMM</name>
<dbReference type="GO" id="GO:0005524">
    <property type="term" value="F:ATP binding"/>
    <property type="evidence" value="ECO:0007669"/>
    <property type="project" value="UniProtKB-KW"/>
</dbReference>
<gene>
    <name evidence="7" type="ORF">C3942_17295</name>
</gene>
<evidence type="ECO:0000256" key="5">
    <source>
        <dbReference type="ARBA" id="ARBA00034923"/>
    </source>
</evidence>
<evidence type="ECO:0000256" key="1">
    <source>
        <dbReference type="ARBA" id="ARBA00022741"/>
    </source>
</evidence>
<dbReference type="PANTHER" id="PTHR11070">
    <property type="entry name" value="UVRD / RECB / PCRA DNA HELICASE FAMILY MEMBER"/>
    <property type="match status" value="1"/>
</dbReference>
<protein>
    <recommendedName>
        <fullName evidence="5">DNA 3'-5' helicase II</fullName>
    </recommendedName>
</protein>
<keyword evidence="2" id="KW-0378">Hydrolase</keyword>
<dbReference type="Gene3D" id="3.40.50.300">
    <property type="entry name" value="P-loop containing nucleotide triphosphate hydrolases"/>
    <property type="match status" value="1"/>
</dbReference>
<comment type="caution">
    <text evidence="7">The sequence shown here is derived from an EMBL/GenBank/DDBJ whole genome shotgun (WGS) entry which is preliminary data.</text>
</comment>